<dbReference type="EMBL" id="JANBPT010000024">
    <property type="protein sequence ID" value="KAJ1929790.1"/>
    <property type="molecule type" value="Genomic_DNA"/>
</dbReference>
<feature type="region of interest" description="Disordered" evidence="1">
    <location>
        <begin position="1"/>
        <end position="33"/>
    </location>
</feature>
<feature type="compositionally biased region" description="Basic residues" evidence="1">
    <location>
        <begin position="11"/>
        <end position="22"/>
    </location>
</feature>
<evidence type="ECO:0000256" key="1">
    <source>
        <dbReference type="SAM" id="MobiDB-lite"/>
    </source>
</evidence>
<protein>
    <submittedName>
        <fullName evidence="2">Uncharacterized protein</fullName>
    </submittedName>
</protein>
<sequence length="375" mass="41768">MGNTQGSTAALHRHSSRPKRNPNFHQEGLPSPVVASPKAVPADFLYANRDFASAAYSRSYLPVSPPLYSATTPAEYPLSSPSPTDAYIAQKPRRQYSRCRPHKRYVPLRRQRHAPELIGSTYPLYGIPVEGHLMEFLYPRTASTGHSSRHAKRHVNRHDEATPFNQRYSSRYEADTDDVCTVMDDNNDEKAEVENWGAGPTLAQTAGEMITAPKSYGLDDGDADTDVKNNYYRAIRSRYHDKMSVTSYDHKSSYTDGAAFEFDRYPATASAHYGGSVTLSDMYAVPMASLPRYTPGNYSKGTLSRYSDEDKDGCDDGGFLGLDDHQTPRDSTTNFADHLVQYPENQIPCSPSALVEPSPHRHYRPSASLTYSACE</sequence>
<evidence type="ECO:0000313" key="2">
    <source>
        <dbReference type="EMBL" id="KAJ1929790.1"/>
    </source>
</evidence>
<comment type="caution">
    <text evidence="2">The sequence shown here is derived from an EMBL/GenBank/DDBJ whole genome shotgun (WGS) entry which is preliminary data.</text>
</comment>
<keyword evidence="3" id="KW-1185">Reference proteome</keyword>
<gene>
    <name evidence="2" type="ORF">IWQ60_000879</name>
</gene>
<proteinExistence type="predicted"/>
<reference evidence="2" key="1">
    <citation type="submission" date="2022-07" db="EMBL/GenBank/DDBJ databases">
        <title>Phylogenomic reconstructions and comparative analyses of Kickxellomycotina fungi.</title>
        <authorList>
            <person name="Reynolds N.K."/>
            <person name="Stajich J.E."/>
            <person name="Barry K."/>
            <person name="Grigoriev I.V."/>
            <person name="Crous P."/>
            <person name="Smith M.E."/>
        </authorList>
    </citation>
    <scope>NUCLEOTIDE SEQUENCE</scope>
    <source>
        <strain evidence="2">RSA 861</strain>
    </source>
</reference>
<accession>A0A9W8E2D3</accession>
<evidence type="ECO:0000313" key="3">
    <source>
        <dbReference type="Proteomes" id="UP001150569"/>
    </source>
</evidence>
<dbReference type="Proteomes" id="UP001150569">
    <property type="component" value="Unassembled WGS sequence"/>
</dbReference>
<dbReference type="AlphaFoldDB" id="A0A9W8E2D3"/>
<organism evidence="2 3">
    <name type="scientific">Tieghemiomyces parasiticus</name>
    <dbReference type="NCBI Taxonomy" id="78921"/>
    <lineage>
        <taxon>Eukaryota</taxon>
        <taxon>Fungi</taxon>
        <taxon>Fungi incertae sedis</taxon>
        <taxon>Zoopagomycota</taxon>
        <taxon>Kickxellomycotina</taxon>
        <taxon>Dimargaritomycetes</taxon>
        <taxon>Dimargaritales</taxon>
        <taxon>Dimargaritaceae</taxon>
        <taxon>Tieghemiomyces</taxon>
    </lineage>
</organism>
<name>A0A9W8E2D3_9FUNG</name>
<feature type="region of interest" description="Disordered" evidence="1">
    <location>
        <begin position="350"/>
        <end position="375"/>
    </location>
</feature>